<feature type="coiled-coil region" evidence="10">
    <location>
        <begin position="79"/>
        <end position="106"/>
    </location>
</feature>
<accession>A0ABN2MC35</accession>
<dbReference type="PROSITE" id="PS50225">
    <property type="entry name" value="SOCS"/>
    <property type="match status" value="1"/>
</dbReference>
<keyword evidence="15" id="KW-1185">Reference proteome</keyword>
<dbReference type="InterPro" id="IPR023837">
    <property type="entry name" value="EccCb-like_Actinobacteria"/>
</dbReference>
<dbReference type="PROSITE" id="PS50901">
    <property type="entry name" value="FTSK"/>
    <property type="match status" value="3"/>
</dbReference>
<dbReference type="SUPFAM" id="SSF52540">
    <property type="entry name" value="P-loop containing nucleoside triphosphate hydrolases"/>
    <property type="match status" value="3"/>
</dbReference>
<keyword evidence="2" id="KW-1003">Cell membrane</keyword>
<keyword evidence="8 11" id="KW-0472">Membrane</keyword>
<keyword evidence="3 11" id="KW-0812">Transmembrane</keyword>
<evidence type="ECO:0000256" key="7">
    <source>
        <dbReference type="ARBA" id="ARBA00022989"/>
    </source>
</evidence>
<keyword evidence="6 9" id="KW-0067">ATP-binding</keyword>
<feature type="binding site" evidence="9">
    <location>
        <begin position="1104"/>
        <end position="1111"/>
    </location>
    <ligand>
        <name>ATP</name>
        <dbReference type="ChEBI" id="CHEBI:30616"/>
    </ligand>
</feature>
<evidence type="ECO:0000256" key="5">
    <source>
        <dbReference type="ARBA" id="ARBA00022741"/>
    </source>
</evidence>
<organism evidence="14 15">
    <name type="scientific">Luedemannella flava</name>
    <dbReference type="NCBI Taxonomy" id="349316"/>
    <lineage>
        <taxon>Bacteria</taxon>
        <taxon>Bacillati</taxon>
        <taxon>Actinomycetota</taxon>
        <taxon>Actinomycetes</taxon>
        <taxon>Micromonosporales</taxon>
        <taxon>Micromonosporaceae</taxon>
        <taxon>Luedemannella</taxon>
    </lineage>
</organism>
<dbReference type="InterPro" id="IPR050206">
    <property type="entry name" value="FtsK/SpoIIIE/SftA"/>
</dbReference>
<dbReference type="InterPro" id="IPR001496">
    <property type="entry name" value="SOCS_box"/>
</dbReference>
<feature type="domain" description="FtsK" evidence="13">
    <location>
        <begin position="803"/>
        <end position="994"/>
    </location>
</feature>
<gene>
    <name evidence="14" type="ORF">GCM10009682_43690</name>
</gene>
<feature type="domain" description="SOCS box" evidence="12">
    <location>
        <begin position="151"/>
        <end position="204"/>
    </location>
</feature>
<dbReference type="Proteomes" id="UP001500218">
    <property type="component" value="Unassembled WGS sequence"/>
</dbReference>
<dbReference type="InterPro" id="IPR002543">
    <property type="entry name" value="FtsK_dom"/>
</dbReference>
<name>A0ABN2MC35_9ACTN</name>
<reference evidence="14 15" key="1">
    <citation type="journal article" date="2019" name="Int. J. Syst. Evol. Microbiol.">
        <title>The Global Catalogue of Microorganisms (GCM) 10K type strain sequencing project: providing services to taxonomists for standard genome sequencing and annotation.</title>
        <authorList>
            <consortium name="The Broad Institute Genomics Platform"/>
            <consortium name="The Broad Institute Genome Sequencing Center for Infectious Disease"/>
            <person name="Wu L."/>
            <person name="Ma J."/>
        </authorList>
    </citation>
    <scope>NUCLEOTIDE SEQUENCE [LARGE SCALE GENOMIC DNA]</scope>
    <source>
        <strain evidence="14 15">JCM 13250</strain>
    </source>
</reference>
<evidence type="ECO:0000313" key="14">
    <source>
        <dbReference type="EMBL" id="GAA1818202.1"/>
    </source>
</evidence>
<evidence type="ECO:0000256" key="8">
    <source>
        <dbReference type="ARBA" id="ARBA00023136"/>
    </source>
</evidence>
<evidence type="ECO:0000256" key="10">
    <source>
        <dbReference type="SAM" id="Coils"/>
    </source>
</evidence>
<dbReference type="EMBL" id="BAAALT010000152">
    <property type="protein sequence ID" value="GAA1818202.1"/>
    <property type="molecule type" value="Genomic_DNA"/>
</dbReference>
<evidence type="ECO:0000313" key="15">
    <source>
        <dbReference type="Proteomes" id="UP001500218"/>
    </source>
</evidence>
<keyword evidence="5 9" id="KW-0547">Nucleotide-binding</keyword>
<feature type="domain" description="FtsK" evidence="13">
    <location>
        <begin position="443"/>
        <end position="643"/>
    </location>
</feature>
<keyword evidence="4" id="KW-0677">Repeat</keyword>
<dbReference type="PANTHER" id="PTHR22683:SF1">
    <property type="entry name" value="TYPE VII SECRETION SYSTEM PROTEIN ESSC"/>
    <property type="match status" value="1"/>
</dbReference>
<feature type="transmembrane region" description="Helical" evidence="11">
    <location>
        <begin position="22"/>
        <end position="43"/>
    </location>
</feature>
<dbReference type="InterPro" id="IPR027417">
    <property type="entry name" value="P-loop_NTPase"/>
</dbReference>
<evidence type="ECO:0000259" key="12">
    <source>
        <dbReference type="PROSITE" id="PS50225"/>
    </source>
</evidence>
<dbReference type="SMART" id="SM00382">
    <property type="entry name" value="AAA"/>
    <property type="match status" value="3"/>
</dbReference>
<dbReference type="NCBIfam" id="TIGR03924">
    <property type="entry name" value="T7SS_EccC_a"/>
    <property type="match status" value="1"/>
</dbReference>
<feature type="transmembrane region" description="Helical" evidence="11">
    <location>
        <begin position="50"/>
        <end position="71"/>
    </location>
</feature>
<dbReference type="InterPro" id="IPR003593">
    <property type="entry name" value="AAA+_ATPase"/>
</dbReference>
<dbReference type="Gene3D" id="3.40.50.300">
    <property type="entry name" value="P-loop containing nucleotide triphosphate hydrolases"/>
    <property type="match status" value="3"/>
</dbReference>
<evidence type="ECO:0000259" key="13">
    <source>
        <dbReference type="PROSITE" id="PS50901"/>
    </source>
</evidence>
<dbReference type="Pfam" id="PF01580">
    <property type="entry name" value="FtsK_SpoIIIE"/>
    <property type="match status" value="2"/>
</dbReference>
<comment type="subcellular location">
    <subcellularLocation>
        <location evidence="1">Cell membrane</location>
        <topology evidence="1">Multi-pass membrane protein</topology>
    </subcellularLocation>
</comment>
<sequence length="1305" mass="140367">MPTGEVVLDPPPEVPQAGGKGWTRFLMILPMAAGAAAMGMMMGANQKGSALTYVAGAMYGVSILGMIGMMITSQSGPNKREMVEARRQYMRRLSQLRAQVRNTIRDQRDGVHYRHPDPGALWSTASSGRLWERRRGDHDFGVVRIGLGAQELATPLIPPQTRPVDELEPLCAVALRTFVSTYSVVPDLPVAIALRDFAHVYLREADPTQDRARALVRASLAQLATFHAPDDLLIAFCVGDERRAEWEWAKWLPHAQHPSKVDASGPVRLVAGAVTALEAMLDDVLANRPRFTGGAGGAHGPQVIVVVDGGTTAGSDHLMTDGGVAGVTLLDLSHQPPRLLDEVTVVLDIAADTIVSGTTMDGTTKVGKADALSIPQAEGLARELAPLRLSTASVAERSTDSIDLGLAELLELGDPDTFDLARLWASRPNRDRLRIPIGVGTDGRPVELDFKESAQEGMGPHGLLVGATGSGKSELLRTLVIGLAVTHSSEILNFVLVDFKGGATFTTLDRLPHTSAVITNLKDELSLVDRMLGAISGELTRRQELLRSAGNYASQRDYERARAAGVPLAPLPSLLIIVDEFSELLSARPDFVEMFVQIGRVGRSLGIHLLLASQRLEEGRLRGLETHLSYRLGLRTFSSMDSRAVLGVPDAYELPSSPGNGYLKAGTEGLTRFKAAYVSGVLRRGFTGFAEDGGTNDPVRAYSTSYVAAAVRDEPAAVAHEPDEAEEVHGDTVMEVLVRRMEGQGPPAHQVWLPPLADPPSLDSLLGRLVVSPTRGVTTGDTTLHGRMSGVVGIIDKPFDQAREPMWLDLSGAAGNLVVVGAQQSGKSTFLRTLITSLALTHTPREAQFYCLDFGGGGLSSLSELPHVGGVAARRDVDRVRRTVAEVLSVLAAREAAFAAAGVDGMASYRRARRDGQFADDPYGDVFLVVDGWGTIRNEFEDLEPALAELVNRGLGFGIHLIATANRWMDVRAAVRDMFGTKVELRLGDPSDSLINRRAALNVPEKAPGRGLTHDALHFLTGLPRVDGRADVETLPAAVSELVRGIAAHWKQPAAPVVRLLPALLPFSALPAPRPGLVPIGIAETDLQPVHLDFNGDPHALLFGDVEAGKSSFLKVVAEGIVRGYDPSQARIIMVDLRRSLLGTVETEHLIGYGSSPQVTADLVHQVTTVMKERLPGPDVTADQLRNRSWWRGPELFVLVDDYDLVAGGSVNPLSPLLDYLSQARDIGLHLVITRRMGGAGRALFDPLIARIREVASPGLMMSGNKEEGALFGNIRPMPLPPGRAWFVTRRHGARLVQLASPPER</sequence>
<protein>
    <submittedName>
        <fullName evidence="14">Type VII secretion protein EccC</fullName>
    </submittedName>
</protein>
<keyword evidence="10" id="KW-0175">Coiled coil</keyword>
<dbReference type="PANTHER" id="PTHR22683">
    <property type="entry name" value="SPORULATION PROTEIN RELATED"/>
    <property type="match status" value="1"/>
</dbReference>
<evidence type="ECO:0000256" key="3">
    <source>
        <dbReference type="ARBA" id="ARBA00022692"/>
    </source>
</evidence>
<evidence type="ECO:0000256" key="2">
    <source>
        <dbReference type="ARBA" id="ARBA00022475"/>
    </source>
</evidence>
<evidence type="ECO:0000256" key="1">
    <source>
        <dbReference type="ARBA" id="ARBA00004651"/>
    </source>
</evidence>
<keyword evidence="7 11" id="KW-1133">Transmembrane helix</keyword>
<evidence type="ECO:0000256" key="11">
    <source>
        <dbReference type="SAM" id="Phobius"/>
    </source>
</evidence>
<feature type="binding site" evidence="9">
    <location>
        <begin position="821"/>
        <end position="828"/>
    </location>
    <ligand>
        <name>ATP</name>
        <dbReference type="ChEBI" id="CHEBI:30616"/>
    </ligand>
</feature>
<dbReference type="InterPro" id="IPR023836">
    <property type="entry name" value="EccCa-like_Actinobacteria"/>
</dbReference>
<evidence type="ECO:0000256" key="4">
    <source>
        <dbReference type="ARBA" id="ARBA00022737"/>
    </source>
</evidence>
<feature type="domain" description="FtsK" evidence="13">
    <location>
        <begin position="1087"/>
        <end position="1271"/>
    </location>
</feature>
<comment type="caution">
    <text evidence="14">The sequence shown here is derived from an EMBL/GenBank/DDBJ whole genome shotgun (WGS) entry which is preliminary data.</text>
</comment>
<proteinExistence type="predicted"/>
<dbReference type="NCBIfam" id="TIGR03925">
    <property type="entry name" value="T7SS_EccC_b"/>
    <property type="match status" value="1"/>
</dbReference>
<evidence type="ECO:0000256" key="9">
    <source>
        <dbReference type="PROSITE-ProRule" id="PRU00289"/>
    </source>
</evidence>
<evidence type="ECO:0000256" key="6">
    <source>
        <dbReference type="ARBA" id="ARBA00022840"/>
    </source>
</evidence>
<feature type="binding site" evidence="9">
    <location>
        <begin position="466"/>
        <end position="473"/>
    </location>
    <ligand>
        <name>ATP</name>
        <dbReference type="ChEBI" id="CHEBI:30616"/>
    </ligand>
</feature>